<evidence type="ECO:0000313" key="1">
    <source>
        <dbReference type="EMBL" id="CAD7421730.1"/>
    </source>
</evidence>
<accession>A0A7R9DVJ2</accession>
<reference evidence="1" key="1">
    <citation type="submission" date="2020-11" db="EMBL/GenBank/DDBJ databases">
        <authorList>
            <person name="Tran Van P."/>
        </authorList>
    </citation>
    <scope>NUCLEOTIDE SEQUENCE</scope>
</reference>
<gene>
    <name evidence="1" type="ORF">TPSB3V08_LOCUS15145</name>
</gene>
<proteinExistence type="predicted"/>
<dbReference type="AlphaFoldDB" id="A0A7R9DVJ2"/>
<dbReference type="EMBL" id="OD059933">
    <property type="protein sequence ID" value="CAD7421730.1"/>
    <property type="molecule type" value="Genomic_DNA"/>
</dbReference>
<sequence>MSFDALETWINSDNAPIPLGEAAQRVDPNSLEQLLYFTEDGVCTADYWDPYALNEGLQGSVATGVTTSTPPEDAPPVGCITPPSAPLCLGRFRHP</sequence>
<organism evidence="1">
    <name type="scientific">Timema poppense</name>
    <name type="common">Walking stick</name>
    <dbReference type="NCBI Taxonomy" id="170557"/>
    <lineage>
        <taxon>Eukaryota</taxon>
        <taxon>Metazoa</taxon>
        <taxon>Ecdysozoa</taxon>
        <taxon>Arthropoda</taxon>
        <taxon>Hexapoda</taxon>
        <taxon>Insecta</taxon>
        <taxon>Pterygota</taxon>
        <taxon>Neoptera</taxon>
        <taxon>Polyneoptera</taxon>
        <taxon>Phasmatodea</taxon>
        <taxon>Timematodea</taxon>
        <taxon>Timematoidea</taxon>
        <taxon>Timematidae</taxon>
        <taxon>Timema</taxon>
    </lineage>
</organism>
<name>A0A7R9DVJ2_TIMPO</name>
<protein>
    <submittedName>
        <fullName evidence="1">Uncharacterized protein</fullName>
    </submittedName>
</protein>